<sequence length="114" mass="12665">MPIEQVSVTDLPDDFTKDERVVLDVREDDEWAEGHIRGALHIPLNDVPERLDELDLDAELFVVCRSSGRSMRILQYLEHVGYEGKCVRGGMVAWLGAGKPVDTGNDAGSNRDGE</sequence>
<dbReference type="eggNOG" id="COG0607">
    <property type="taxonomic scope" value="Bacteria"/>
</dbReference>
<organism evidence="2 3">
    <name type="scientific">Gordonia effusa NBRC 100432</name>
    <dbReference type="NCBI Taxonomy" id="1077974"/>
    <lineage>
        <taxon>Bacteria</taxon>
        <taxon>Bacillati</taxon>
        <taxon>Actinomycetota</taxon>
        <taxon>Actinomycetes</taxon>
        <taxon>Mycobacteriales</taxon>
        <taxon>Gordoniaceae</taxon>
        <taxon>Gordonia</taxon>
    </lineage>
</organism>
<gene>
    <name evidence="2" type="ORF">GOEFS_015_00270</name>
</gene>
<dbReference type="Gene3D" id="3.40.250.10">
    <property type="entry name" value="Rhodanese-like domain"/>
    <property type="match status" value="1"/>
</dbReference>
<evidence type="ECO:0000259" key="1">
    <source>
        <dbReference type="PROSITE" id="PS50206"/>
    </source>
</evidence>
<accession>H0QVF3</accession>
<reference evidence="2 3" key="1">
    <citation type="submission" date="2011-12" db="EMBL/GenBank/DDBJ databases">
        <title>Whole genome shotgun sequence of Gordonia effusa NBRC 100432.</title>
        <authorList>
            <person name="Yoshida I."/>
            <person name="Takarada H."/>
            <person name="Hosoyama A."/>
            <person name="Tsuchikane K."/>
            <person name="Katsumata H."/>
            <person name="Yamazaki S."/>
            <person name="Fujita N."/>
        </authorList>
    </citation>
    <scope>NUCLEOTIDE SEQUENCE [LARGE SCALE GENOMIC DNA]</scope>
    <source>
        <strain evidence="2 3">NBRC 100432</strain>
    </source>
</reference>
<dbReference type="PROSITE" id="PS50206">
    <property type="entry name" value="RHODANESE_3"/>
    <property type="match status" value="1"/>
</dbReference>
<dbReference type="InterPro" id="IPR036873">
    <property type="entry name" value="Rhodanese-like_dom_sf"/>
</dbReference>
<dbReference type="CDD" id="cd00158">
    <property type="entry name" value="RHOD"/>
    <property type="match status" value="1"/>
</dbReference>
<dbReference type="Proteomes" id="UP000035034">
    <property type="component" value="Unassembled WGS sequence"/>
</dbReference>
<dbReference type="EMBL" id="BAEH01000015">
    <property type="protein sequence ID" value="GAB16830.1"/>
    <property type="molecule type" value="Genomic_DNA"/>
</dbReference>
<dbReference type="SUPFAM" id="SSF52821">
    <property type="entry name" value="Rhodanese/Cell cycle control phosphatase"/>
    <property type="match status" value="1"/>
</dbReference>
<feature type="domain" description="Rhodanese" evidence="1">
    <location>
        <begin position="16"/>
        <end position="103"/>
    </location>
</feature>
<dbReference type="PANTHER" id="PTHR43031:SF17">
    <property type="entry name" value="SULFURTRANSFERASE YTWF-RELATED"/>
    <property type="match status" value="1"/>
</dbReference>
<dbReference type="RefSeq" id="WP_007316168.1">
    <property type="nucleotide sequence ID" value="NZ_BAEH01000015.1"/>
</dbReference>
<name>H0QVF3_9ACTN</name>
<comment type="caution">
    <text evidence="2">The sequence shown here is derived from an EMBL/GenBank/DDBJ whole genome shotgun (WGS) entry which is preliminary data.</text>
</comment>
<dbReference type="InterPro" id="IPR050229">
    <property type="entry name" value="GlpE_sulfurtransferase"/>
</dbReference>
<dbReference type="OrthoDB" id="9800872at2"/>
<dbReference type="InterPro" id="IPR001763">
    <property type="entry name" value="Rhodanese-like_dom"/>
</dbReference>
<proteinExistence type="predicted"/>
<dbReference type="STRING" id="1077974.GOEFS_015_00270"/>
<dbReference type="Pfam" id="PF00581">
    <property type="entry name" value="Rhodanese"/>
    <property type="match status" value="1"/>
</dbReference>
<protein>
    <recommendedName>
        <fullName evidence="1">Rhodanese domain-containing protein</fullName>
    </recommendedName>
</protein>
<dbReference type="AlphaFoldDB" id="H0QVF3"/>
<evidence type="ECO:0000313" key="3">
    <source>
        <dbReference type="Proteomes" id="UP000035034"/>
    </source>
</evidence>
<keyword evidence="3" id="KW-1185">Reference proteome</keyword>
<dbReference type="SMART" id="SM00450">
    <property type="entry name" value="RHOD"/>
    <property type="match status" value="1"/>
</dbReference>
<evidence type="ECO:0000313" key="2">
    <source>
        <dbReference type="EMBL" id="GAB16830.1"/>
    </source>
</evidence>
<dbReference type="PANTHER" id="PTHR43031">
    <property type="entry name" value="FAD-DEPENDENT OXIDOREDUCTASE"/>
    <property type="match status" value="1"/>
</dbReference>